<dbReference type="SUPFAM" id="SSF53474">
    <property type="entry name" value="alpha/beta-Hydrolases"/>
    <property type="match status" value="1"/>
</dbReference>
<reference evidence="4" key="1">
    <citation type="submission" date="2023-08" db="EMBL/GenBank/DDBJ databases">
        <authorList>
            <person name="Chen Y."/>
            <person name="Shah S."/>
            <person name="Dougan E. K."/>
            <person name="Thang M."/>
            <person name="Chan C."/>
        </authorList>
    </citation>
    <scope>NUCLEOTIDE SEQUENCE</scope>
</reference>
<gene>
    <name evidence="4" type="ORF">EVOR1521_LOCUS21578</name>
</gene>
<evidence type="ECO:0000313" key="4">
    <source>
        <dbReference type="EMBL" id="CAJ1397600.1"/>
    </source>
</evidence>
<comment type="similarity">
    <text evidence="1">Belongs to the AB hydrolase superfamily. AB hydrolase 4 family.</text>
</comment>
<dbReference type="InterPro" id="IPR050960">
    <property type="entry name" value="AB_hydrolase_4_sf"/>
</dbReference>
<organism evidence="4 5">
    <name type="scientific">Effrenium voratum</name>
    <dbReference type="NCBI Taxonomy" id="2562239"/>
    <lineage>
        <taxon>Eukaryota</taxon>
        <taxon>Sar</taxon>
        <taxon>Alveolata</taxon>
        <taxon>Dinophyceae</taxon>
        <taxon>Suessiales</taxon>
        <taxon>Symbiodiniaceae</taxon>
        <taxon>Effrenium</taxon>
    </lineage>
</organism>
<keyword evidence="2" id="KW-0812">Transmembrane</keyword>
<feature type="transmembrane region" description="Helical" evidence="2">
    <location>
        <begin position="51"/>
        <end position="69"/>
    </location>
</feature>
<keyword evidence="2" id="KW-0472">Membrane</keyword>
<protein>
    <recommendedName>
        <fullName evidence="3">AB hydrolase-1 domain-containing protein</fullName>
    </recommendedName>
</protein>
<accession>A0AA36J0Z1</accession>
<proteinExistence type="inferred from homology"/>
<keyword evidence="2" id="KW-1133">Transmembrane helix</keyword>
<dbReference type="GO" id="GO:0034338">
    <property type="term" value="F:short-chain carboxylesterase activity"/>
    <property type="evidence" value="ECO:0007669"/>
    <property type="project" value="TreeGrafter"/>
</dbReference>
<sequence length="470" mass="51505">MILQTALGASVWRFLLHDSLGRLLLANALLAALFLAGSALLSMLPGGVAGAIWRTMAVGMLGASGYLYFSLLSFGKVQAFVGAGEDLRRVYGRMVTAHRSPRPPFWAFGGNVQFLPWVVYNLFSAGVQPLAFEKQLLTVRGLKDKTKLESETNPRCMEDEVVLNTFPFANSELPTDAPAIIVEPGLTCTAQDVPGSSFLRRAVHHKFRVVVVERRGHCKKLKSPRWNLFGDADDSEQIIRAVQEKLRGAPLFWIGFSSGSKLPIEAMGKFDERRENGDATAPKFVATACVCPGYDLQTCFLGFKFPYTRLCLSSTKSKFLRENENILRKYNADAYDKAANAKDLQQLLAEAAPFAGYAGHEEYFANENPVLFASKVRTPCLIINAMDDPLTVPTNAFGKLPGQEDGPSFAEMVQQSSCGLLLMAPSGSHCPFLDGNLPLTRVSPDLGSFTLSSWSDSCVLEFFQGFLAEQ</sequence>
<dbReference type="Proteomes" id="UP001178507">
    <property type="component" value="Unassembled WGS sequence"/>
</dbReference>
<evidence type="ECO:0000256" key="1">
    <source>
        <dbReference type="ARBA" id="ARBA00010884"/>
    </source>
</evidence>
<evidence type="ECO:0000259" key="3">
    <source>
        <dbReference type="Pfam" id="PF12697"/>
    </source>
</evidence>
<evidence type="ECO:0000313" key="5">
    <source>
        <dbReference type="Proteomes" id="UP001178507"/>
    </source>
</evidence>
<dbReference type="GO" id="GO:0047372">
    <property type="term" value="F:monoacylglycerol lipase activity"/>
    <property type="evidence" value="ECO:0007669"/>
    <property type="project" value="TreeGrafter"/>
</dbReference>
<dbReference type="PANTHER" id="PTHR10794">
    <property type="entry name" value="ABHYDROLASE DOMAIN-CONTAINING PROTEIN"/>
    <property type="match status" value="1"/>
</dbReference>
<keyword evidence="5" id="KW-1185">Reference proteome</keyword>
<dbReference type="Pfam" id="PF12697">
    <property type="entry name" value="Abhydrolase_6"/>
    <property type="match status" value="1"/>
</dbReference>
<comment type="caution">
    <text evidence="4">The sequence shown here is derived from an EMBL/GenBank/DDBJ whole genome shotgun (WGS) entry which is preliminary data.</text>
</comment>
<evidence type="ECO:0000256" key="2">
    <source>
        <dbReference type="SAM" id="Phobius"/>
    </source>
</evidence>
<dbReference type="EMBL" id="CAUJNA010003272">
    <property type="protein sequence ID" value="CAJ1397600.1"/>
    <property type="molecule type" value="Genomic_DNA"/>
</dbReference>
<dbReference type="InterPro" id="IPR000073">
    <property type="entry name" value="AB_hydrolase_1"/>
</dbReference>
<feature type="transmembrane region" description="Helical" evidence="2">
    <location>
        <begin position="23"/>
        <end position="45"/>
    </location>
</feature>
<name>A0AA36J0Z1_9DINO</name>
<dbReference type="Gene3D" id="3.40.50.1820">
    <property type="entry name" value="alpha/beta hydrolase"/>
    <property type="match status" value="1"/>
</dbReference>
<dbReference type="InterPro" id="IPR029058">
    <property type="entry name" value="AB_hydrolase_fold"/>
</dbReference>
<dbReference type="PANTHER" id="PTHR10794:SF93">
    <property type="entry name" value="SERINE AMINOPEPTIDASE S33 DOMAIN-CONTAINING PROTEIN"/>
    <property type="match status" value="1"/>
</dbReference>
<feature type="domain" description="AB hydrolase-1" evidence="3">
    <location>
        <begin position="197"/>
        <end position="434"/>
    </location>
</feature>
<dbReference type="AlphaFoldDB" id="A0AA36J0Z1"/>